<accession>A0ABS0NLJ6</accession>
<sequence>MPTPIDGFLLATMAVAIGLSATALVVIAATLPSGRRGVTPPPVRRTGHTYDCHCWSTPVRVTVQPPTGGRRAPYRRAPRHAGRAAGGGHVRRE</sequence>
<dbReference type="Proteomes" id="UP000807371">
    <property type="component" value="Unassembled WGS sequence"/>
</dbReference>
<dbReference type="RefSeq" id="WP_197989529.1">
    <property type="nucleotide sequence ID" value="NZ_JACYXC010000001.1"/>
</dbReference>
<feature type="compositionally biased region" description="Gly residues" evidence="1">
    <location>
        <begin position="84"/>
        <end position="93"/>
    </location>
</feature>
<feature type="compositionally biased region" description="Basic residues" evidence="1">
    <location>
        <begin position="72"/>
        <end position="82"/>
    </location>
</feature>
<keyword evidence="3" id="KW-1185">Reference proteome</keyword>
<evidence type="ECO:0000313" key="3">
    <source>
        <dbReference type="Proteomes" id="UP000807371"/>
    </source>
</evidence>
<organism evidence="2 3">
    <name type="scientific">Streptomyces pactum</name>
    <dbReference type="NCBI Taxonomy" id="68249"/>
    <lineage>
        <taxon>Bacteria</taxon>
        <taxon>Bacillati</taxon>
        <taxon>Actinomycetota</taxon>
        <taxon>Actinomycetes</taxon>
        <taxon>Kitasatosporales</taxon>
        <taxon>Streptomycetaceae</taxon>
        <taxon>Streptomyces</taxon>
    </lineage>
</organism>
<name>A0ABS0NLJ6_9ACTN</name>
<gene>
    <name evidence="2" type="ORF">IHE55_15230</name>
</gene>
<reference evidence="2 3" key="1">
    <citation type="submission" date="2020-09" db="EMBL/GenBank/DDBJ databases">
        <title>Biosynthesis of the nuclear factor of activated T cells inhibitor NFAT-133 and its congeners in Streptomyces pactum.</title>
        <authorList>
            <person name="Zhou W."/>
            <person name="Posri P."/>
            <person name="Abugrain M.E."/>
            <person name="Weisberg A.J."/>
            <person name="Chang J.H."/>
            <person name="Mahmud T."/>
        </authorList>
    </citation>
    <scope>NUCLEOTIDE SEQUENCE [LARGE SCALE GENOMIC DNA]</scope>
    <source>
        <strain evidence="2 3">ATCC 27456</strain>
    </source>
</reference>
<dbReference type="EMBL" id="JACYXC010000001">
    <property type="protein sequence ID" value="MBH5336067.1"/>
    <property type="molecule type" value="Genomic_DNA"/>
</dbReference>
<feature type="region of interest" description="Disordered" evidence="1">
    <location>
        <begin position="63"/>
        <end position="93"/>
    </location>
</feature>
<evidence type="ECO:0000256" key="1">
    <source>
        <dbReference type="SAM" id="MobiDB-lite"/>
    </source>
</evidence>
<comment type="caution">
    <text evidence="2">The sequence shown here is derived from an EMBL/GenBank/DDBJ whole genome shotgun (WGS) entry which is preliminary data.</text>
</comment>
<protein>
    <submittedName>
        <fullName evidence="2">Uncharacterized protein</fullName>
    </submittedName>
</protein>
<evidence type="ECO:0000313" key="2">
    <source>
        <dbReference type="EMBL" id="MBH5336067.1"/>
    </source>
</evidence>
<proteinExistence type="predicted"/>